<accession>A0ABN8QWZ9</accession>
<feature type="repeat" description="TPR" evidence="3">
    <location>
        <begin position="944"/>
        <end position="977"/>
    </location>
</feature>
<dbReference type="InterPro" id="IPR011990">
    <property type="entry name" value="TPR-like_helical_dom_sf"/>
</dbReference>
<proteinExistence type="predicted"/>
<dbReference type="SUPFAM" id="SSF48452">
    <property type="entry name" value="TPR-like"/>
    <property type="match status" value="2"/>
</dbReference>
<evidence type="ECO:0000256" key="2">
    <source>
        <dbReference type="ARBA" id="ARBA00022803"/>
    </source>
</evidence>
<reference evidence="4 5" key="1">
    <citation type="submission" date="2022-05" db="EMBL/GenBank/DDBJ databases">
        <authorList>
            <consortium name="Genoscope - CEA"/>
            <person name="William W."/>
        </authorList>
    </citation>
    <scope>NUCLEOTIDE SEQUENCE [LARGE SCALE GENOMIC DNA]</scope>
</reference>
<sequence length="997" mass="113106">MCDKEYTREELNYFRVCYITTSIIRDGLETVFKQEWDRVYGASLGTWRDTAKNGLDFFNMESPRSQRRNIEVLKTIQNGNTNEWDPTCFFFAILYSDSLGPFVNPKIALNVDSLRSFRNSVFAHPFQPSILETDFQANMTLVTNAFTVLHLDTTHLQKIIKQGSFPTEELRQLQEQVDVLEEELQAKPKSFICLPPKPSHEVIERKSEAAEIMDLFRDLQEKNDDGSIVRVYVDGNPGCGKSQVVRDVGKKMYDEAFTNGDQESCTFVMTFNAESTKSLLDSYYKFARELGVTEYSLKSMTGADGERISQLKTLVCAKVQQYSSWLLIFDNANDLDSVKKSYWPDEEWGACGKVLVTTQDSLHEPFADPSCRCISLSRGMQMDDALSLLRLVSQLSCDDQELEHSVVKALDFQPLAIACAAIYARHLHSSVNLSRTVPGSSIWKNYLQKLTIGKRRLTEQVYESTSDSYRCSMTSAVTMAVEKIIQNEVFRHVVHFLGLCAPEPIDLNIIVSFVTNQDPDLDEDIAAADIVKCSLLIPLAPDDGPGTRIHVHKVVHDVFKRQLDKQLDKCNLEEFVALSQTYIKTLSVFADHNPVQFDLKFHVSSKMMAPHLKTLSGHLGPSHNQGDNWILPDVSDVSSDEWYDLQNAFLNFGDICSEHDYCSAARTFFVLALGMAPNEVDANDEKGVKFKATVLNKLGVLDRKSGHFSKAKDLHQRALTLLENVHSGDQTSEIADCLEKLGNVFYCLGNFEEAKTCHCRSLAMRERVFDGKHATVADSLNNLGCVYSALGDPQTAENYYQTSLAIVENLYGKLHPHIADCLSNLGIVYSELGATEKAIEYHNRALEMRKELYFPDHFLISESYNNLGLMYKDLGQLEKAMACLESALRIREKVLDKYHPLMGELLDNLGQMHMKRGEFQKCKECYYQALDIRLKKFGRDCKTAASLLNLGLVHERCLEFHDAALFFKDALEMYPKRYQQTHHLYQITAESLQRVSQ</sequence>
<dbReference type="SMART" id="SM00028">
    <property type="entry name" value="TPR"/>
    <property type="match status" value="7"/>
</dbReference>
<dbReference type="PROSITE" id="PS50293">
    <property type="entry name" value="TPR_REGION"/>
    <property type="match status" value="1"/>
</dbReference>
<name>A0ABN8QWZ9_9CNID</name>
<evidence type="ECO:0008006" key="6">
    <source>
        <dbReference type="Google" id="ProtNLM"/>
    </source>
</evidence>
<dbReference type="InterPro" id="IPR027417">
    <property type="entry name" value="P-loop_NTPase"/>
</dbReference>
<evidence type="ECO:0000313" key="5">
    <source>
        <dbReference type="Proteomes" id="UP001159427"/>
    </source>
</evidence>
<comment type="caution">
    <text evidence="4">The sequence shown here is derived from an EMBL/GenBank/DDBJ whole genome shotgun (WGS) entry which is preliminary data.</text>
</comment>
<dbReference type="InterPro" id="IPR019734">
    <property type="entry name" value="TPR_rpt"/>
</dbReference>
<protein>
    <recommendedName>
        <fullName evidence="6">Nephrocystin-3</fullName>
    </recommendedName>
</protein>
<dbReference type="PROSITE" id="PS50005">
    <property type="entry name" value="TPR"/>
    <property type="match status" value="4"/>
</dbReference>
<keyword evidence="5" id="KW-1185">Reference proteome</keyword>
<organism evidence="4 5">
    <name type="scientific">Porites evermanni</name>
    <dbReference type="NCBI Taxonomy" id="104178"/>
    <lineage>
        <taxon>Eukaryota</taxon>
        <taxon>Metazoa</taxon>
        <taxon>Cnidaria</taxon>
        <taxon>Anthozoa</taxon>
        <taxon>Hexacorallia</taxon>
        <taxon>Scleractinia</taxon>
        <taxon>Fungiina</taxon>
        <taxon>Poritidae</taxon>
        <taxon>Porites</taxon>
    </lineage>
</organism>
<evidence type="ECO:0000256" key="1">
    <source>
        <dbReference type="ARBA" id="ARBA00022737"/>
    </source>
</evidence>
<gene>
    <name evidence="4" type="ORF">PEVE_00007105</name>
</gene>
<dbReference type="Gene3D" id="3.40.50.300">
    <property type="entry name" value="P-loop containing nucleotide triphosphate hydrolases"/>
    <property type="match status" value="1"/>
</dbReference>
<dbReference type="Gene3D" id="1.25.40.10">
    <property type="entry name" value="Tetratricopeptide repeat domain"/>
    <property type="match status" value="2"/>
</dbReference>
<feature type="non-terminal residue" evidence="4">
    <location>
        <position position="997"/>
    </location>
</feature>
<dbReference type="SUPFAM" id="SSF52540">
    <property type="entry name" value="P-loop containing nucleoside triphosphate hydrolases"/>
    <property type="match status" value="1"/>
</dbReference>
<dbReference type="PANTHER" id="PTHR45641">
    <property type="entry name" value="TETRATRICOPEPTIDE REPEAT PROTEIN (AFU_ORTHOLOGUE AFUA_6G03870)"/>
    <property type="match status" value="1"/>
</dbReference>
<evidence type="ECO:0000313" key="4">
    <source>
        <dbReference type="EMBL" id="CAH3170027.1"/>
    </source>
</evidence>
<evidence type="ECO:0000256" key="3">
    <source>
        <dbReference type="PROSITE-ProRule" id="PRU00339"/>
    </source>
</evidence>
<feature type="repeat" description="TPR" evidence="3">
    <location>
        <begin position="861"/>
        <end position="894"/>
    </location>
</feature>
<dbReference type="PANTHER" id="PTHR45641:SF19">
    <property type="entry name" value="NEPHROCYSTIN-3"/>
    <property type="match status" value="1"/>
</dbReference>
<keyword evidence="1" id="KW-0677">Repeat</keyword>
<feature type="repeat" description="TPR" evidence="3">
    <location>
        <begin position="819"/>
        <end position="852"/>
    </location>
</feature>
<feature type="repeat" description="TPR" evidence="3">
    <location>
        <begin position="777"/>
        <end position="810"/>
    </location>
</feature>
<dbReference type="Pfam" id="PF13424">
    <property type="entry name" value="TPR_12"/>
    <property type="match status" value="3"/>
</dbReference>
<dbReference type="Proteomes" id="UP001159427">
    <property type="component" value="Unassembled WGS sequence"/>
</dbReference>
<keyword evidence="2 3" id="KW-0802">TPR repeat</keyword>
<dbReference type="EMBL" id="CALNXI010001470">
    <property type="protein sequence ID" value="CAH3170027.1"/>
    <property type="molecule type" value="Genomic_DNA"/>
</dbReference>